<feature type="region of interest" description="Disordered" evidence="1">
    <location>
        <begin position="105"/>
        <end position="127"/>
    </location>
</feature>
<name>A0AA86TMC9_9EUKA</name>
<dbReference type="AlphaFoldDB" id="A0AA86TMC9"/>
<comment type="caution">
    <text evidence="2">The sequence shown here is derived from an EMBL/GenBank/DDBJ whole genome shotgun (WGS) entry which is preliminary data.</text>
</comment>
<sequence length="213" mass="25643">MSKQIGWRINKDVEPESIEGKQWRWNENKGWISVKKVDINIKLPDKEGFEQKFVEGKGYKYIKIKVKNDDWKTDKSVKPISKLIEKDYEWNEKKGLWELKKRKTMENKEIKENKEQKENKQQKQETLIETEDSITSLRNEILKIKEIMTQKEMKKKQIEPESSESSSDKVKEVKETIQQKQEVKQEEPIQQDLTLTLERIYDNPIFKNRSNRK</sequence>
<feature type="compositionally biased region" description="Basic and acidic residues" evidence="1">
    <location>
        <begin position="166"/>
        <end position="187"/>
    </location>
</feature>
<evidence type="ECO:0000313" key="3">
    <source>
        <dbReference type="EMBL" id="CAL6106701.1"/>
    </source>
</evidence>
<gene>
    <name evidence="3" type="ORF">HINF_LOCUS73885</name>
    <name evidence="2" type="ORF">HINF_LOCUS9315</name>
</gene>
<dbReference type="EMBL" id="CATOUU010000228">
    <property type="protein sequence ID" value="CAI9921670.1"/>
    <property type="molecule type" value="Genomic_DNA"/>
</dbReference>
<organism evidence="2">
    <name type="scientific">Hexamita inflata</name>
    <dbReference type="NCBI Taxonomy" id="28002"/>
    <lineage>
        <taxon>Eukaryota</taxon>
        <taxon>Metamonada</taxon>
        <taxon>Diplomonadida</taxon>
        <taxon>Hexamitidae</taxon>
        <taxon>Hexamitinae</taxon>
        <taxon>Hexamita</taxon>
    </lineage>
</organism>
<proteinExistence type="predicted"/>
<protein>
    <submittedName>
        <fullName evidence="3">Hypothetical_protein</fullName>
    </submittedName>
</protein>
<dbReference type="Proteomes" id="UP001642409">
    <property type="component" value="Unassembled WGS sequence"/>
</dbReference>
<dbReference type="EMBL" id="CAXDID020000615">
    <property type="protein sequence ID" value="CAL6106701.1"/>
    <property type="molecule type" value="Genomic_DNA"/>
</dbReference>
<reference evidence="2" key="1">
    <citation type="submission" date="2023-06" db="EMBL/GenBank/DDBJ databases">
        <authorList>
            <person name="Kurt Z."/>
        </authorList>
    </citation>
    <scope>NUCLEOTIDE SEQUENCE</scope>
</reference>
<accession>A0AA86TMC9</accession>
<evidence type="ECO:0000313" key="4">
    <source>
        <dbReference type="Proteomes" id="UP001642409"/>
    </source>
</evidence>
<evidence type="ECO:0000313" key="2">
    <source>
        <dbReference type="EMBL" id="CAI9921670.1"/>
    </source>
</evidence>
<keyword evidence="4" id="KW-1185">Reference proteome</keyword>
<evidence type="ECO:0000256" key="1">
    <source>
        <dbReference type="SAM" id="MobiDB-lite"/>
    </source>
</evidence>
<feature type="region of interest" description="Disordered" evidence="1">
    <location>
        <begin position="151"/>
        <end position="191"/>
    </location>
</feature>
<reference evidence="3 4" key="2">
    <citation type="submission" date="2024-07" db="EMBL/GenBank/DDBJ databases">
        <authorList>
            <person name="Akdeniz Z."/>
        </authorList>
    </citation>
    <scope>NUCLEOTIDE SEQUENCE [LARGE SCALE GENOMIC DNA]</scope>
</reference>
<feature type="compositionally biased region" description="Basic and acidic residues" evidence="1">
    <location>
        <begin position="105"/>
        <end position="123"/>
    </location>
</feature>